<protein>
    <submittedName>
        <fullName evidence="1">Uncharacterized protein</fullName>
    </submittedName>
</protein>
<accession>A0A1B2HXC5</accession>
<evidence type="ECO:0000313" key="2">
    <source>
        <dbReference type="Proteomes" id="UP000093053"/>
    </source>
</evidence>
<dbReference type="Proteomes" id="UP000093053">
    <property type="component" value="Chromosome"/>
</dbReference>
<dbReference type="KEGG" id="led:BBK82_47120"/>
<reference evidence="1 2" key="1">
    <citation type="submission" date="2016-07" db="EMBL/GenBank/DDBJ databases">
        <title>Complete genome sequence of the Lentzea guizhouensis DHS C013.</title>
        <authorList>
            <person name="Cao C."/>
        </authorList>
    </citation>
    <scope>NUCLEOTIDE SEQUENCE [LARGE SCALE GENOMIC DNA]</scope>
    <source>
        <strain evidence="1 2">DHS C013</strain>
    </source>
</reference>
<dbReference type="STRING" id="1586287.BBK82_47120"/>
<keyword evidence="2" id="KW-1185">Reference proteome</keyword>
<sequence length="383" mass="41856">MRQERFVLLVGESTAGKSRAAYEAVRTLFPGHRLVEPTGRDGAAAAVQAVLGCSRAVLWLDDIERLLGEGGLTGAGVSSILSDKGDRKVIVATMRSEEYSYFCGGPAAVVDPVRSREMVRQGWDVLRLATRVDLERSWSWHELSRAREAGANDPRITEALAQADQFGISEYLAAGPQLLARWRDAWAPGAHPRGAALVLAAVDARRAGIHRPLPAETLVRAHEAYLRERGGARLRPESLDDAFAWAGTPVRGTSSLLLPDGDDTHIAFDYLIDAVEREAIPGEALAAFITTATVEEMNDVGHAAWTWHRYDEAESAFERLSGIHQDGRGNRGYVIGARDGFEEHRRFLSRTALELEAVLGAQHEETLDAKLSLVWHAGRVPCA</sequence>
<organism evidence="1 2">
    <name type="scientific">Lentzea guizhouensis</name>
    <dbReference type="NCBI Taxonomy" id="1586287"/>
    <lineage>
        <taxon>Bacteria</taxon>
        <taxon>Bacillati</taxon>
        <taxon>Actinomycetota</taxon>
        <taxon>Actinomycetes</taxon>
        <taxon>Pseudonocardiales</taxon>
        <taxon>Pseudonocardiaceae</taxon>
        <taxon>Lentzea</taxon>
    </lineage>
</organism>
<name>A0A1B2HXC5_9PSEU</name>
<dbReference type="AlphaFoldDB" id="A0A1B2HXC5"/>
<gene>
    <name evidence="1" type="ORF">BBK82_47120</name>
</gene>
<dbReference type="EMBL" id="CP016793">
    <property type="protein sequence ID" value="ANZ42372.1"/>
    <property type="molecule type" value="Genomic_DNA"/>
</dbReference>
<evidence type="ECO:0000313" key="1">
    <source>
        <dbReference type="EMBL" id="ANZ42372.1"/>
    </source>
</evidence>
<proteinExistence type="predicted"/>